<dbReference type="PANTHER" id="PTHR37299:SF1">
    <property type="entry name" value="STAGE 0 SPORULATION PROTEIN A HOMOLOG"/>
    <property type="match status" value="1"/>
</dbReference>
<evidence type="ECO:0000256" key="1">
    <source>
        <dbReference type="PROSITE-ProRule" id="PRU00169"/>
    </source>
</evidence>
<dbReference type="Pfam" id="PF00072">
    <property type="entry name" value="Response_reg"/>
    <property type="match status" value="1"/>
</dbReference>
<dbReference type="InterPro" id="IPR001789">
    <property type="entry name" value="Sig_transdc_resp-reg_receiver"/>
</dbReference>
<dbReference type="InterPro" id="IPR007492">
    <property type="entry name" value="LytTR_DNA-bd_dom"/>
</dbReference>
<dbReference type="GO" id="GO:0000156">
    <property type="term" value="F:phosphorelay response regulator activity"/>
    <property type="evidence" value="ECO:0007669"/>
    <property type="project" value="InterPro"/>
</dbReference>
<dbReference type="RefSeq" id="WP_093832324.1">
    <property type="nucleotide sequence ID" value="NZ_FOLQ01000017.1"/>
</dbReference>
<reference evidence="4 5" key="1">
    <citation type="submission" date="2016-10" db="EMBL/GenBank/DDBJ databases">
        <authorList>
            <person name="de Groot N.N."/>
        </authorList>
    </citation>
    <scope>NUCLEOTIDE SEQUENCE [LARGE SCALE GENOMIC DNA]</scope>
    <source>
        <strain evidence="4 5">DSM 26130</strain>
    </source>
</reference>
<dbReference type="SUPFAM" id="SSF52172">
    <property type="entry name" value="CheY-like"/>
    <property type="match status" value="1"/>
</dbReference>
<dbReference type="STRING" id="662367.SAMN05216167_11729"/>
<organism evidence="4 5">
    <name type="scientific">Spirosoma endophyticum</name>
    <dbReference type="NCBI Taxonomy" id="662367"/>
    <lineage>
        <taxon>Bacteria</taxon>
        <taxon>Pseudomonadati</taxon>
        <taxon>Bacteroidota</taxon>
        <taxon>Cytophagia</taxon>
        <taxon>Cytophagales</taxon>
        <taxon>Cytophagaceae</taxon>
        <taxon>Spirosoma</taxon>
    </lineage>
</organism>
<dbReference type="SMART" id="SM00850">
    <property type="entry name" value="LytTR"/>
    <property type="match status" value="1"/>
</dbReference>
<dbReference type="SMART" id="SM00448">
    <property type="entry name" value="REC"/>
    <property type="match status" value="1"/>
</dbReference>
<dbReference type="Gene3D" id="2.40.50.1020">
    <property type="entry name" value="LytTr DNA-binding domain"/>
    <property type="match status" value="1"/>
</dbReference>
<dbReference type="Gene3D" id="3.40.50.2300">
    <property type="match status" value="1"/>
</dbReference>
<dbReference type="InterPro" id="IPR046947">
    <property type="entry name" value="LytR-like"/>
</dbReference>
<evidence type="ECO:0000259" key="3">
    <source>
        <dbReference type="PROSITE" id="PS50930"/>
    </source>
</evidence>
<dbReference type="AlphaFoldDB" id="A0A1I2CCU2"/>
<dbReference type="PROSITE" id="PS50930">
    <property type="entry name" value="HTH_LYTTR"/>
    <property type="match status" value="1"/>
</dbReference>
<dbReference type="InterPro" id="IPR011006">
    <property type="entry name" value="CheY-like_superfamily"/>
</dbReference>
<evidence type="ECO:0000313" key="5">
    <source>
        <dbReference type="Proteomes" id="UP000198598"/>
    </source>
</evidence>
<dbReference type="PANTHER" id="PTHR37299">
    <property type="entry name" value="TRANSCRIPTIONAL REGULATOR-RELATED"/>
    <property type="match status" value="1"/>
</dbReference>
<keyword evidence="1" id="KW-0597">Phosphoprotein</keyword>
<feature type="domain" description="Response regulatory" evidence="2">
    <location>
        <begin position="2"/>
        <end position="120"/>
    </location>
</feature>
<name>A0A1I2CCU2_9BACT</name>
<protein>
    <submittedName>
        <fullName evidence="4">Two component transcriptional regulator, LytTR family</fullName>
    </submittedName>
</protein>
<accession>A0A1I2CCU2</accession>
<evidence type="ECO:0000313" key="4">
    <source>
        <dbReference type="EMBL" id="SFE65633.1"/>
    </source>
</evidence>
<evidence type="ECO:0000259" key="2">
    <source>
        <dbReference type="PROSITE" id="PS50110"/>
    </source>
</evidence>
<dbReference type="Proteomes" id="UP000198598">
    <property type="component" value="Unassembled WGS sequence"/>
</dbReference>
<sequence length="264" mass="30212">MNILIVEDEDMAAKKLIKTVAIVDPSATVVGVTCSVRETVAWLRANGSGQPAAPDLILMDIELADGQSFQIFEEITVNVMVIFTTSYDEYAIKAFKVNSIDYLLKPVQKDELRASFDKFHSLKARYQPTGAETSLTIGNLVKDLQKQLHPKEYRQRFLVQYANKLMSIDTHQIAYFFTDNRMNQFRTIDGKKMVIDYSLDELEDMLDPNQFFRVSRSFLVAINSVDHIQTYLGNRLALKLKPAIDKEVIVSREKLTPFKEWMGK</sequence>
<dbReference type="EMBL" id="FOLQ01000017">
    <property type="protein sequence ID" value="SFE65633.1"/>
    <property type="molecule type" value="Genomic_DNA"/>
</dbReference>
<proteinExistence type="predicted"/>
<feature type="domain" description="HTH LytTR-type" evidence="3">
    <location>
        <begin position="157"/>
        <end position="264"/>
    </location>
</feature>
<feature type="modified residue" description="4-aspartylphosphate" evidence="1">
    <location>
        <position position="60"/>
    </location>
</feature>
<dbReference type="Pfam" id="PF04397">
    <property type="entry name" value="LytTR"/>
    <property type="match status" value="1"/>
</dbReference>
<dbReference type="OrthoDB" id="646623at2"/>
<dbReference type="GO" id="GO:0003677">
    <property type="term" value="F:DNA binding"/>
    <property type="evidence" value="ECO:0007669"/>
    <property type="project" value="InterPro"/>
</dbReference>
<dbReference type="PROSITE" id="PS50110">
    <property type="entry name" value="RESPONSE_REGULATORY"/>
    <property type="match status" value="1"/>
</dbReference>
<keyword evidence="5" id="KW-1185">Reference proteome</keyword>
<gene>
    <name evidence="4" type="ORF">SAMN05216167_11729</name>
</gene>